<dbReference type="SMART" id="SM00360">
    <property type="entry name" value="RRM"/>
    <property type="match status" value="1"/>
</dbReference>
<dbReference type="PROSITE" id="PS50102">
    <property type="entry name" value="RRM"/>
    <property type="match status" value="1"/>
</dbReference>
<organism evidence="8 9">
    <name type="scientific">Cinnamomum micranthum f. kanehirae</name>
    <dbReference type="NCBI Taxonomy" id="337451"/>
    <lineage>
        <taxon>Eukaryota</taxon>
        <taxon>Viridiplantae</taxon>
        <taxon>Streptophyta</taxon>
        <taxon>Embryophyta</taxon>
        <taxon>Tracheophyta</taxon>
        <taxon>Spermatophyta</taxon>
        <taxon>Magnoliopsida</taxon>
        <taxon>Magnoliidae</taxon>
        <taxon>Laurales</taxon>
        <taxon>Lauraceae</taxon>
        <taxon>Cinnamomum</taxon>
    </lineage>
</organism>
<name>A0A443PRT8_9MAGN</name>
<dbReference type="Gene3D" id="3.30.70.330">
    <property type="match status" value="1"/>
</dbReference>
<evidence type="ECO:0000256" key="2">
    <source>
        <dbReference type="ARBA" id="ARBA00022664"/>
    </source>
</evidence>
<dbReference type="GO" id="GO:0006397">
    <property type="term" value="P:mRNA processing"/>
    <property type="evidence" value="ECO:0007669"/>
    <property type="project" value="UniProtKB-KW"/>
</dbReference>
<dbReference type="InterPro" id="IPR051106">
    <property type="entry name" value="RNA-bind/splicing_reg"/>
</dbReference>
<dbReference type="Proteomes" id="UP000283530">
    <property type="component" value="Unassembled WGS sequence"/>
</dbReference>
<dbReference type="EMBL" id="QPKB01000010">
    <property type="protein sequence ID" value="RWR93462.1"/>
    <property type="molecule type" value="Genomic_DNA"/>
</dbReference>
<dbReference type="SUPFAM" id="SSF54928">
    <property type="entry name" value="RNA-binding domain, RBD"/>
    <property type="match status" value="1"/>
</dbReference>
<protein>
    <submittedName>
        <fullName evidence="8">Serine/arginine-rich splicing factor SC35</fullName>
    </submittedName>
</protein>
<evidence type="ECO:0000259" key="7">
    <source>
        <dbReference type="PROSITE" id="PS50102"/>
    </source>
</evidence>
<evidence type="ECO:0000256" key="6">
    <source>
        <dbReference type="PROSITE-ProRule" id="PRU00176"/>
    </source>
</evidence>
<keyword evidence="9" id="KW-1185">Reference proteome</keyword>
<evidence type="ECO:0000313" key="8">
    <source>
        <dbReference type="EMBL" id="RWR93462.1"/>
    </source>
</evidence>
<evidence type="ECO:0000256" key="1">
    <source>
        <dbReference type="ARBA" id="ARBA00004123"/>
    </source>
</evidence>
<proteinExistence type="predicted"/>
<dbReference type="PANTHER" id="PTHR48028">
    <property type="entry name" value="GLYCINE-RICH RNA-BINDING PROTEIN RZ1A"/>
    <property type="match status" value="1"/>
</dbReference>
<evidence type="ECO:0000256" key="4">
    <source>
        <dbReference type="ARBA" id="ARBA00023187"/>
    </source>
</evidence>
<sequence length="201" mass="22821">MGSKLGWIRNCWSLFVSNLSSSVTSKVLFEVFKQAGPVFDVYLHEDKVSGVGRGFGFVHFKTEWDANRAIQRLNGRFLVGRHIGVKKAQYTNRFVKDSGYRVTTSGKVISSLRSGNIQYLDHVQNKNVRHQDDSQTWIEEEGNLKVVKDAESLSSALKKEISDSFVMTARHMGVNGMEIQNWLIMEKGITAEVKQIDFLLF</sequence>
<dbReference type="STRING" id="337451.A0A443PRT8"/>
<comment type="caution">
    <text evidence="8">The sequence shown here is derived from an EMBL/GenBank/DDBJ whole genome shotgun (WGS) entry which is preliminary data.</text>
</comment>
<dbReference type="GO" id="GO:0005634">
    <property type="term" value="C:nucleus"/>
    <property type="evidence" value="ECO:0007669"/>
    <property type="project" value="UniProtKB-SubCell"/>
</dbReference>
<keyword evidence="5" id="KW-0539">Nucleus</keyword>
<dbReference type="GO" id="GO:0003723">
    <property type="term" value="F:RNA binding"/>
    <property type="evidence" value="ECO:0007669"/>
    <property type="project" value="UniProtKB-UniRule"/>
</dbReference>
<dbReference type="Pfam" id="PF00076">
    <property type="entry name" value="RRM_1"/>
    <property type="match status" value="1"/>
</dbReference>
<reference evidence="8 9" key="1">
    <citation type="journal article" date="2019" name="Nat. Plants">
        <title>Stout camphor tree genome fills gaps in understanding of flowering plant genome evolution.</title>
        <authorList>
            <person name="Chaw S.M."/>
            <person name="Liu Y.C."/>
            <person name="Wu Y.W."/>
            <person name="Wang H.Y."/>
            <person name="Lin C.I."/>
            <person name="Wu C.S."/>
            <person name="Ke H.M."/>
            <person name="Chang L.Y."/>
            <person name="Hsu C.Y."/>
            <person name="Yang H.T."/>
            <person name="Sudianto E."/>
            <person name="Hsu M.H."/>
            <person name="Wu K.P."/>
            <person name="Wang L.N."/>
            <person name="Leebens-Mack J.H."/>
            <person name="Tsai I.J."/>
        </authorList>
    </citation>
    <scope>NUCLEOTIDE SEQUENCE [LARGE SCALE GENOMIC DNA]</scope>
    <source>
        <strain evidence="9">cv. Chaw 1501</strain>
        <tissue evidence="8">Young leaves</tissue>
    </source>
</reference>
<feature type="domain" description="RRM" evidence="7">
    <location>
        <begin position="12"/>
        <end position="90"/>
    </location>
</feature>
<comment type="subcellular location">
    <subcellularLocation>
        <location evidence="1">Nucleus</location>
    </subcellularLocation>
</comment>
<dbReference type="AlphaFoldDB" id="A0A443PRT8"/>
<dbReference type="InterPro" id="IPR000504">
    <property type="entry name" value="RRM_dom"/>
</dbReference>
<dbReference type="InterPro" id="IPR012677">
    <property type="entry name" value="Nucleotide-bd_a/b_plait_sf"/>
</dbReference>
<dbReference type="OrthoDB" id="439808at2759"/>
<evidence type="ECO:0000256" key="5">
    <source>
        <dbReference type="ARBA" id="ARBA00023242"/>
    </source>
</evidence>
<accession>A0A443PRT8</accession>
<dbReference type="PANTHER" id="PTHR48028:SF4">
    <property type="entry name" value="SC35-LIKE SPLICING FACTOR"/>
    <property type="match status" value="1"/>
</dbReference>
<dbReference type="GO" id="GO:0008380">
    <property type="term" value="P:RNA splicing"/>
    <property type="evidence" value="ECO:0007669"/>
    <property type="project" value="UniProtKB-KW"/>
</dbReference>
<dbReference type="InterPro" id="IPR035979">
    <property type="entry name" value="RBD_domain_sf"/>
</dbReference>
<keyword evidence="2" id="KW-0507">mRNA processing</keyword>
<keyword evidence="3 6" id="KW-0694">RNA-binding</keyword>
<evidence type="ECO:0000313" key="9">
    <source>
        <dbReference type="Proteomes" id="UP000283530"/>
    </source>
</evidence>
<keyword evidence="4" id="KW-0508">mRNA splicing</keyword>
<gene>
    <name evidence="8" type="ORF">CKAN_02271300</name>
</gene>
<evidence type="ECO:0000256" key="3">
    <source>
        <dbReference type="ARBA" id="ARBA00022884"/>
    </source>
</evidence>